<sequence>MKKYTNAQIDSAQVIQELCDIAKALHLEDQSAQELGLTAEEFAFYTVLSQNESTKLLEDEKMKELIHVIVARVRKSAT</sequence>
<reference evidence="2" key="1">
    <citation type="submission" date="2017-02" db="EMBL/GenBank/DDBJ databases">
        <title>Delving into the versatile metabolic prowess of the omnipresent phylum Bacteroidetes.</title>
        <authorList>
            <person name="Nobu M.K."/>
            <person name="Mei R."/>
            <person name="Narihiro T."/>
            <person name="Kuroda K."/>
            <person name="Liu W.-T."/>
        </authorList>
    </citation>
    <scope>NUCLEOTIDE SEQUENCE</scope>
    <source>
        <strain evidence="2">ADurb.Bin160</strain>
    </source>
</reference>
<evidence type="ECO:0000313" key="2">
    <source>
        <dbReference type="EMBL" id="OQB42281.1"/>
    </source>
</evidence>
<name>A0A1V5ZQ65_9BACT</name>
<feature type="domain" description="Type I restriction enzyme HindI endonuclease subunit-like C-terminal" evidence="1">
    <location>
        <begin position="1"/>
        <end position="78"/>
    </location>
</feature>
<protein>
    <recommendedName>
        <fullName evidence="1">Type I restriction enzyme HindI endonuclease subunit-like C-terminal domain-containing protein</fullName>
    </recommendedName>
</protein>
<dbReference type="EMBL" id="MWDB01000004">
    <property type="protein sequence ID" value="OQB42281.1"/>
    <property type="molecule type" value="Genomic_DNA"/>
</dbReference>
<accession>A0A1V5ZQ65</accession>
<dbReference type="InterPro" id="IPR021810">
    <property type="entry name" value="T1RH-like_C"/>
</dbReference>
<gene>
    <name evidence="2" type="ORF">BWY04_00346</name>
</gene>
<dbReference type="Proteomes" id="UP000485621">
    <property type="component" value="Unassembled WGS sequence"/>
</dbReference>
<proteinExistence type="predicted"/>
<organism evidence="2">
    <name type="scientific">candidate division CPR1 bacterium ADurb.Bin160</name>
    <dbReference type="NCBI Taxonomy" id="1852826"/>
    <lineage>
        <taxon>Bacteria</taxon>
        <taxon>candidate division CPR1</taxon>
    </lineage>
</organism>
<comment type="caution">
    <text evidence="2">The sequence shown here is derived from an EMBL/GenBank/DDBJ whole genome shotgun (WGS) entry which is preliminary data.</text>
</comment>
<evidence type="ECO:0000259" key="1">
    <source>
        <dbReference type="Pfam" id="PF11867"/>
    </source>
</evidence>
<dbReference type="Pfam" id="PF11867">
    <property type="entry name" value="T1RH-like_C"/>
    <property type="match status" value="1"/>
</dbReference>
<dbReference type="AlphaFoldDB" id="A0A1V5ZQ65"/>